<dbReference type="GO" id="GO:0000160">
    <property type="term" value="P:phosphorelay signal transduction system"/>
    <property type="evidence" value="ECO:0007669"/>
    <property type="project" value="InterPro"/>
</dbReference>
<reference evidence="9" key="1">
    <citation type="submission" date="2016-03" db="EMBL/GenBank/DDBJ databases">
        <title>Complete genome sequence of the type strain Actinoalloteichus hymeniacidonis DSM 45092.</title>
        <authorList>
            <person name="Schaffert L."/>
            <person name="Albersmeier A."/>
            <person name="Winkler A."/>
            <person name="Kalinowski J."/>
            <person name="Zotchev S."/>
            <person name="Ruckert C."/>
        </authorList>
    </citation>
    <scope>NUCLEOTIDE SEQUENCE [LARGE SCALE GENOMIC DNA]</scope>
    <source>
        <strain evidence="9">HPA177(T) (DSM 45092(T))</strain>
    </source>
</reference>
<dbReference type="GO" id="GO:0003677">
    <property type="term" value="F:DNA binding"/>
    <property type="evidence" value="ECO:0007669"/>
    <property type="project" value="UniProtKB-UniRule"/>
</dbReference>
<dbReference type="GO" id="GO:0043531">
    <property type="term" value="F:ADP binding"/>
    <property type="evidence" value="ECO:0007669"/>
    <property type="project" value="InterPro"/>
</dbReference>
<keyword evidence="9" id="KW-1185">Reference proteome</keyword>
<comment type="similarity">
    <text evidence="1">Belongs to the AfsR/DnrI/RedD regulatory family.</text>
</comment>
<dbReference type="EMBL" id="CP014859">
    <property type="protein sequence ID" value="AOS63282.1"/>
    <property type="molecule type" value="Genomic_DNA"/>
</dbReference>
<dbReference type="Proteomes" id="UP000095210">
    <property type="component" value="Chromosome"/>
</dbReference>
<proteinExistence type="inferred from homology"/>
<dbReference type="InterPro" id="IPR005158">
    <property type="entry name" value="BTAD"/>
</dbReference>
<dbReference type="SMART" id="SM01043">
    <property type="entry name" value="BTAD"/>
    <property type="match status" value="1"/>
</dbReference>
<evidence type="ECO:0000256" key="1">
    <source>
        <dbReference type="ARBA" id="ARBA00005820"/>
    </source>
</evidence>
<dbReference type="PRINTS" id="PR00364">
    <property type="entry name" value="DISEASERSIST"/>
</dbReference>
<dbReference type="InterPro" id="IPR051677">
    <property type="entry name" value="AfsR-DnrI-RedD_regulator"/>
</dbReference>
<dbReference type="SMART" id="SM00862">
    <property type="entry name" value="Trans_reg_C"/>
    <property type="match status" value="1"/>
</dbReference>
<evidence type="ECO:0000256" key="4">
    <source>
        <dbReference type="ARBA" id="ARBA00023163"/>
    </source>
</evidence>
<feature type="region of interest" description="Disordered" evidence="6">
    <location>
        <begin position="250"/>
        <end position="275"/>
    </location>
</feature>
<protein>
    <submittedName>
        <fullName evidence="8">DNA-binding transcriptional activator of the SARP family</fullName>
    </submittedName>
</protein>
<dbReference type="RefSeq" id="WP_084642937.1">
    <property type="nucleotide sequence ID" value="NZ_CP014859.1"/>
</dbReference>
<gene>
    <name evidence="8" type="ORF">TL08_12340</name>
</gene>
<organism evidence="8 9">
    <name type="scientific">Actinoalloteichus hymeniacidonis</name>
    <dbReference type="NCBI Taxonomy" id="340345"/>
    <lineage>
        <taxon>Bacteria</taxon>
        <taxon>Bacillati</taxon>
        <taxon>Actinomycetota</taxon>
        <taxon>Actinomycetes</taxon>
        <taxon>Pseudonocardiales</taxon>
        <taxon>Pseudonocardiaceae</taxon>
        <taxon>Actinoalloteichus</taxon>
    </lineage>
</organism>
<dbReference type="AlphaFoldDB" id="A0AAC9HPN4"/>
<dbReference type="Pfam" id="PF13374">
    <property type="entry name" value="TPR_10"/>
    <property type="match status" value="1"/>
</dbReference>
<dbReference type="SUPFAM" id="SSF48452">
    <property type="entry name" value="TPR-like"/>
    <property type="match status" value="3"/>
</dbReference>
<dbReference type="InterPro" id="IPR011990">
    <property type="entry name" value="TPR-like_helical_dom_sf"/>
</dbReference>
<dbReference type="InterPro" id="IPR041664">
    <property type="entry name" value="AAA_16"/>
</dbReference>
<keyword evidence="4" id="KW-0804">Transcription</keyword>
<dbReference type="SUPFAM" id="SSF46894">
    <property type="entry name" value="C-terminal effector domain of the bipartite response regulators"/>
    <property type="match status" value="1"/>
</dbReference>
<dbReference type="Pfam" id="PF13424">
    <property type="entry name" value="TPR_12"/>
    <property type="match status" value="3"/>
</dbReference>
<evidence type="ECO:0000256" key="3">
    <source>
        <dbReference type="ARBA" id="ARBA00023125"/>
    </source>
</evidence>
<dbReference type="InterPro" id="IPR036388">
    <property type="entry name" value="WH-like_DNA-bd_sf"/>
</dbReference>
<dbReference type="Gene3D" id="1.25.40.10">
    <property type="entry name" value="Tetratricopeptide repeat domain"/>
    <property type="match status" value="3"/>
</dbReference>
<dbReference type="Pfam" id="PF13191">
    <property type="entry name" value="AAA_16"/>
    <property type="match status" value="1"/>
</dbReference>
<feature type="domain" description="OmpR/PhoB-type" evidence="7">
    <location>
        <begin position="1"/>
        <end position="100"/>
    </location>
</feature>
<keyword evidence="2" id="KW-0805">Transcription regulation</keyword>
<dbReference type="GO" id="GO:0006355">
    <property type="term" value="P:regulation of DNA-templated transcription"/>
    <property type="evidence" value="ECO:0007669"/>
    <property type="project" value="InterPro"/>
</dbReference>
<keyword evidence="3 5" id="KW-0238">DNA-binding</keyword>
<dbReference type="InterPro" id="IPR001867">
    <property type="entry name" value="OmpR/PhoB-type_DNA-bd"/>
</dbReference>
<evidence type="ECO:0000313" key="9">
    <source>
        <dbReference type="Proteomes" id="UP000095210"/>
    </source>
</evidence>
<name>A0AAC9HPN4_9PSEU</name>
<dbReference type="SUPFAM" id="SSF52540">
    <property type="entry name" value="P-loop containing nucleoside triphosphate hydrolases"/>
    <property type="match status" value="1"/>
</dbReference>
<dbReference type="InterPro" id="IPR027417">
    <property type="entry name" value="P-loop_NTPase"/>
</dbReference>
<dbReference type="CDD" id="cd00383">
    <property type="entry name" value="trans_reg_C"/>
    <property type="match status" value="1"/>
</dbReference>
<dbReference type="KEGG" id="ahm:TL08_12340"/>
<evidence type="ECO:0000256" key="6">
    <source>
        <dbReference type="SAM" id="MobiDB-lite"/>
    </source>
</evidence>
<evidence type="ECO:0000259" key="7">
    <source>
        <dbReference type="PROSITE" id="PS51755"/>
    </source>
</evidence>
<dbReference type="InterPro" id="IPR016032">
    <property type="entry name" value="Sig_transdc_resp-reg_C-effctor"/>
</dbReference>
<dbReference type="PANTHER" id="PTHR35807:SF1">
    <property type="entry name" value="TRANSCRIPTIONAL REGULATOR REDD"/>
    <property type="match status" value="1"/>
</dbReference>
<dbReference type="InterPro" id="IPR019734">
    <property type="entry name" value="TPR_rpt"/>
</dbReference>
<evidence type="ECO:0000256" key="5">
    <source>
        <dbReference type="PROSITE-ProRule" id="PRU01091"/>
    </source>
</evidence>
<dbReference type="Pfam" id="PF03704">
    <property type="entry name" value="BTAD"/>
    <property type="match status" value="1"/>
</dbReference>
<dbReference type="CDD" id="cd15831">
    <property type="entry name" value="BTAD"/>
    <property type="match status" value="1"/>
</dbReference>
<dbReference type="PROSITE" id="PS51755">
    <property type="entry name" value="OMPR_PHOB"/>
    <property type="match status" value="1"/>
</dbReference>
<accession>A0AAC9HPN4</accession>
<dbReference type="Pfam" id="PF00486">
    <property type="entry name" value="Trans_reg_C"/>
    <property type="match status" value="1"/>
</dbReference>
<evidence type="ECO:0000256" key="2">
    <source>
        <dbReference type="ARBA" id="ARBA00023015"/>
    </source>
</evidence>
<evidence type="ECO:0000313" key="8">
    <source>
        <dbReference type="EMBL" id="AOS63282.1"/>
    </source>
</evidence>
<dbReference type="PANTHER" id="PTHR35807">
    <property type="entry name" value="TRANSCRIPTIONAL REGULATOR REDD-RELATED"/>
    <property type="match status" value="1"/>
</dbReference>
<dbReference type="SMART" id="SM00028">
    <property type="entry name" value="TPR"/>
    <property type="match status" value="7"/>
</dbReference>
<dbReference type="Gene3D" id="1.10.10.10">
    <property type="entry name" value="Winged helix-like DNA-binding domain superfamily/Winged helix DNA-binding domain"/>
    <property type="match status" value="1"/>
</dbReference>
<sequence>MDSNEIQACEPMFRLLGAVDVQSVELPLGPPKQRCLLAALLLEPGRTRTVEQLIDAIWGEDPPASARKAIQVYVSNLRRALAPLRDVALETASGGYRLVSPTVAIDLLRFRELVDRAGTEWGTTRRTLLHRAVRLWRGTPLSGTGDSDFILRNQARLQQERLEALEARIAADLDAGEMAGLTRELDGLLIEFPLREPLYELLMLVHWAEQRPNEALAVFATAGRVLSRELGTDPGTALRRLHRRLLAADRRSAETTHTAPRLAQLPAGTPQFTGRRAEQRRIATLLADADAGTSPVIVVDGMAGVGKTGLVLRCAHQAADRYPDGQLYLDMRGHGGGNPVSAQEALERLLRSLDVPAEQIPEDESAAAALYRSTLFGHRLLIVADNVGHAEQIYPLIPGDLDSRLIVTSRHRLNGFIARTGADSVSLDVLSTGESVELIGRVAGPDVVLREPEAAKTLAALCSYLPLALRIALARMSAEDGLGGLVRRLGAGRPLADLHFDDDPHASVRTAFHHSYVLLPIAQQRLFRHIGLSGLGEIDAHGAAALLEIELAEADDHLRRLAEAHLVEPGENRGFRLHDVVREYAMELGSERDSAEARAAALGRLLAYYQQTVEAAVHHIIPPHDRPARTPATQHHFADRATALAWLDSQQVNVVILVEQAAEQGRVRAAWQLADALWRYLLFRRHITYWLSTHRVALRSAELAGDRIGEAITLTHLAIGTFSAGRFHEAQRLADRALILHQRSGDWAHEWQTMNSLANCAFRLGNSAEALEWHRHAAALCRRHDAVAMLAGTMTNQALLHEQLGEFAQALSCSEQALTAYRQIGDRPGEARVLSNLGKILTRSGDPGRALEVLRDCLAIKEELGDRDSLAAPLANLGSALARLGRLAEAAEYHREALEIVRRTEPTVAAEILNSLGLVLTAMGEAAEAIRHHRAALSSARQCRDRYQEAKALDALATAHRSLGEHATARERLRDALSVYEALGVPEAEATRSRLAEDAAADADRACPHG</sequence>
<feature type="DNA-binding region" description="OmpR/PhoB-type" evidence="5">
    <location>
        <begin position="1"/>
        <end position="100"/>
    </location>
</feature>